<accession>A0A317Z3A7</accession>
<sequence length="59" mass="7036">DFKLPTSGERADFLTPNRTLKGLFESKQMTYYYEELDGGHNWKTWQKELPKMLTYFLGN</sequence>
<evidence type="ECO:0000313" key="1">
    <source>
        <dbReference type="EMBL" id="PWZ94221.1"/>
    </source>
</evidence>
<feature type="non-terminal residue" evidence="1">
    <location>
        <position position="1"/>
    </location>
</feature>
<dbReference type="Pfam" id="PF00756">
    <property type="entry name" value="Esterase"/>
    <property type="match status" value="1"/>
</dbReference>
<dbReference type="AlphaFoldDB" id="A0A317Z3A7"/>
<protein>
    <submittedName>
        <fullName evidence="1">Acetylesterase</fullName>
    </submittedName>
</protein>
<name>A0A317Z3A7_STAPS</name>
<dbReference type="Proteomes" id="UP000246351">
    <property type="component" value="Unassembled WGS sequence"/>
</dbReference>
<dbReference type="InterPro" id="IPR000801">
    <property type="entry name" value="Esterase-like"/>
</dbReference>
<dbReference type="Gene3D" id="3.40.50.1820">
    <property type="entry name" value="alpha/beta hydrolase"/>
    <property type="match status" value="1"/>
</dbReference>
<reference evidence="1 2" key="1">
    <citation type="journal article" date="2018" name="Vet. Microbiol.">
        <title>Clonal diversity and geographic distribution of methicillin-resistant Staphylococcus pseudintermedius from Australian animals: Discovery of novel sequence types.</title>
        <authorList>
            <person name="Worthing K.A."/>
            <person name="Abraham S."/>
            <person name="Coombs G.W."/>
            <person name="Pang S."/>
            <person name="Saputra S."/>
            <person name="Jordan D."/>
            <person name="Trott D.J."/>
            <person name="Norris J.M."/>
        </authorList>
    </citation>
    <scope>NUCLEOTIDE SEQUENCE [LARGE SCALE GENOMIC DNA]</scope>
    <source>
        <strain evidence="1 2">ST71 3</strain>
    </source>
</reference>
<evidence type="ECO:0000313" key="2">
    <source>
        <dbReference type="Proteomes" id="UP000246351"/>
    </source>
</evidence>
<dbReference type="InterPro" id="IPR029058">
    <property type="entry name" value="AB_hydrolase_fold"/>
</dbReference>
<dbReference type="EMBL" id="QEIV01002133">
    <property type="protein sequence ID" value="PWZ94221.1"/>
    <property type="molecule type" value="Genomic_DNA"/>
</dbReference>
<proteinExistence type="predicted"/>
<comment type="caution">
    <text evidence="1">The sequence shown here is derived from an EMBL/GenBank/DDBJ whole genome shotgun (WGS) entry which is preliminary data.</text>
</comment>
<organism evidence="1 2">
    <name type="scientific">Staphylococcus pseudintermedius</name>
    <dbReference type="NCBI Taxonomy" id="283734"/>
    <lineage>
        <taxon>Bacteria</taxon>
        <taxon>Bacillati</taxon>
        <taxon>Bacillota</taxon>
        <taxon>Bacilli</taxon>
        <taxon>Bacillales</taxon>
        <taxon>Staphylococcaceae</taxon>
        <taxon>Staphylococcus</taxon>
        <taxon>Staphylococcus intermedius group</taxon>
    </lineage>
</organism>
<gene>
    <name evidence="1" type="ORF">DD924_17930</name>
</gene>